<evidence type="ECO:0000256" key="4">
    <source>
        <dbReference type="ARBA" id="ARBA00022563"/>
    </source>
</evidence>
<evidence type="ECO:0000256" key="5">
    <source>
        <dbReference type="ARBA" id="ARBA00022801"/>
    </source>
</evidence>
<evidence type="ECO:0000256" key="7">
    <source>
        <dbReference type="ARBA" id="ARBA00023002"/>
    </source>
</evidence>
<dbReference type="GO" id="GO:0004488">
    <property type="term" value="F:methylenetetrahydrofolate dehydrogenase (NADP+) activity"/>
    <property type="evidence" value="ECO:0007669"/>
    <property type="project" value="InterPro"/>
</dbReference>
<dbReference type="Pfam" id="PF01329">
    <property type="entry name" value="Pterin_4a"/>
    <property type="match status" value="1"/>
</dbReference>
<dbReference type="InterPro" id="IPR020631">
    <property type="entry name" value="THF_DH/CycHdrlase_NAD-bd_dom"/>
</dbReference>
<evidence type="ECO:0000256" key="9">
    <source>
        <dbReference type="ARBA" id="ARBA00023268"/>
    </source>
</evidence>
<comment type="pathway">
    <text evidence="2">One-carbon metabolism; tetrahydrofolate interconversion.</text>
</comment>
<keyword evidence="5" id="KW-0378">Hydrolase</keyword>
<dbReference type="PANTHER" id="PTHR48099:SF5">
    <property type="entry name" value="C-1-TETRAHYDROFOLATE SYNTHASE, CYTOPLASMIC"/>
    <property type="match status" value="1"/>
</dbReference>
<feature type="domain" description="Tetrahydrofolate dehydrogenase/cyclohydrolase NAD(P)-binding" evidence="11">
    <location>
        <begin position="249"/>
        <end position="406"/>
    </location>
</feature>
<sequence>KGKQQQHGLKRGLKGELVMPRGLPVASAMTAIQRVLGRSVLARTVALPHDRRLSIPVLRRKGSIMGYVFPESSEEIYPPGNGPRILDGRMLSRRIRAGIKAQVKIFKEEHGYVPHLAIITVGERPPEEAERRALFASGPGEVSWFDKVKGAQEVGMEATHVVLPAAATFEDVREEIDRLGRMWNVHGVLLEQPLPEHLKPYRLELWRTIRPQKDVDGVHSSNAGRLIEFASGLGRQGENRYPLDFHHLPATALGAMQYLDMCQIPVKPGARALVIGRSKFVGLPLALLLLGRDASVSIVHSKTPKEEVEALCRESDIVVGAVGIPRLIQPGWIKKGAVVLNVGTTFFPEEKAMVGDVERRGIEEVTDLLTPSPYVDAETGELAPSGIGPLTLPMLLYSTLASALRQARATKHREALKASSGVQPSTPVLTTSEIRAAMEGPGGLKENGWTLARHEEGGHPVLRRTWVCRDFKEAVSVVNEIRKFAERENHHPTLSITRHKSTDGTLWCDNDCPSDLNVELYSAAVQDLTHFDITQARSLSTLSCEGPQPKKYKEGD</sequence>
<dbReference type="InterPro" id="IPR000672">
    <property type="entry name" value="THF_DH/CycHdrlase"/>
</dbReference>
<dbReference type="SUPFAM" id="SSF53223">
    <property type="entry name" value="Aminoacid dehydrogenase-like, N-terminal domain"/>
    <property type="match status" value="1"/>
</dbReference>
<comment type="catalytic activity">
    <reaction evidence="1">
        <text>(4aS,6R)-4a-hydroxy-L-erythro-5,6,7,8-tetrahydrobiopterin = (6R)-L-erythro-6,7-dihydrobiopterin + H2O</text>
        <dbReference type="Rhea" id="RHEA:11920"/>
        <dbReference type="ChEBI" id="CHEBI:15377"/>
        <dbReference type="ChEBI" id="CHEBI:15642"/>
        <dbReference type="ChEBI" id="CHEBI:43120"/>
        <dbReference type="EC" id="4.2.1.96"/>
    </reaction>
</comment>
<dbReference type="GO" id="GO:0004477">
    <property type="term" value="F:methenyltetrahydrofolate cyclohydrolase activity"/>
    <property type="evidence" value="ECO:0007669"/>
    <property type="project" value="TreeGrafter"/>
</dbReference>
<dbReference type="Gene3D" id="3.40.50.720">
    <property type="entry name" value="NAD(P)-binding Rossmann-like Domain"/>
    <property type="match status" value="1"/>
</dbReference>
<proteinExistence type="evidence at transcript level"/>
<keyword evidence="9" id="KW-0511">Multifunctional enzyme</keyword>
<evidence type="ECO:0000313" key="12">
    <source>
        <dbReference type="EMBL" id="AFJ69293.1"/>
    </source>
</evidence>
<dbReference type="AlphaFoldDB" id="I2CQW0"/>
<dbReference type="PRINTS" id="PR00085">
    <property type="entry name" value="THFDHDRGNASE"/>
</dbReference>
<evidence type="ECO:0000259" key="10">
    <source>
        <dbReference type="Pfam" id="PF00763"/>
    </source>
</evidence>
<evidence type="ECO:0000256" key="8">
    <source>
        <dbReference type="ARBA" id="ARBA00023239"/>
    </source>
</evidence>
<feature type="domain" description="Tetrahydrofolate dehydrogenase/cyclohydrolase catalytic" evidence="10">
    <location>
        <begin position="86"/>
        <end position="216"/>
    </location>
</feature>
<evidence type="ECO:0000256" key="1">
    <source>
        <dbReference type="ARBA" id="ARBA00001554"/>
    </source>
</evidence>
<dbReference type="GO" id="GO:0006729">
    <property type="term" value="P:tetrahydrobiopterin biosynthetic process"/>
    <property type="evidence" value="ECO:0007669"/>
    <property type="project" value="InterPro"/>
</dbReference>
<feature type="non-terminal residue" evidence="12">
    <location>
        <position position="1"/>
    </location>
</feature>
<protein>
    <submittedName>
        <fullName evidence="12">Bifunctional protein</fullName>
    </submittedName>
</protein>
<comment type="similarity">
    <text evidence="3">Belongs to the pterin-4-alpha-carbinolamine dehydratase family.</text>
</comment>
<keyword evidence="4" id="KW-0554">One-carbon metabolism</keyword>
<dbReference type="EMBL" id="JU980230">
    <property type="protein sequence ID" value="AFJ69293.1"/>
    <property type="molecule type" value="mRNA"/>
</dbReference>
<evidence type="ECO:0000256" key="3">
    <source>
        <dbReference type="ARBA" id="ARBA00006472"/>
    </source>
</evidence>
<evidence type="ECO:0000259" key="11">
    <source>
        <dbReference type="Pfam" id="PF02882"/>
    </source>
</evidence>
<dbReference type="GO" id="GO:0035999">
    <property type="term" value="P:tetrahydrofolate interconversion"/>
    <property type="evidence" value="ECO:0007669"/>
    <property type="project" value="TreeGrafter"/>
</dbReference>
<dbReference type="Pfam" id="PF02882">
    <property type="entry name" value="THF_DHG_CYH_C"/>
    <property type="match status" value="1"/>
</dbReference>
<dbReference type="HAMAP" id="MF_01576">
    <property type="entry name" value="THF_DHG_CYH"/>
    <property type="match status" value="1"/>
</dbReference>
<dbReference type="SUPFAM" id="SSF55248">
    <property type="entry name" value="PCD-like"/>
    <property type="match status" value="1"/>
</dbReference>
<dbReference type="SUPFAM" id="SSF51735">
    <property type="entry name" value="NAD(P)-binding Rossmann-fold domains"/>
    <property type="match status" value="1"/>
</dbReference>
<dbReference type="PANTHER" id="PTHR48099">
    <property type="entry name" value="C-1-TETRAHYDROFOLATE SYNTHASE, CYTOPLASMIC-RELATED"/>
    <property type="match status" value="1"/>
</dbReference>
<name>I2CQW0_NANGC</name>
<reference evidence="12" key="2">
    <citation type="journal article" date="2012" name="Nat. Commun.">
        <title>Draft genome sequence and genetic transformation of the oleaginous alga Nannochloropis gaditana.</title>
        <authorList>
            <person name="Radakovits R."/>
            <person name="Jinkerson R.E."/>
            <person name="Fuerstenberg S.I."/>
            <person name="Tae H."/>
            <person name="Settlage R.E."/>
            <person name="Boore J.L."/>
            <person name="Posewitz M.C."/>
        </authorList>
    </citation>
    <scope>NUCLEOTIDE SEQUENCE</scope>
    <source>
        <strain evidence="12">CCMP526</strain>
    </source>
</reference>
<organism evidence="12">
    <name type="scientific">Nannochloropsis gaditana (strain CCMP526)</name>
    <name type="common">Green microalga</name>
    <name type="synonym">Microchloropsis gaditana</name>
    <dbReference type="NCBI Taxonomy" id="1093141"/>
    <lineage>
        <taxon>Eukaryota</taxon>
        <taxon>Sar</taxon>
        <taxon>Stramenopiles</taxon>
        <taxon>Ochrophyta</taxon>
        <taxon>Eustigmatophyceae</taxon>
        <taxon>Eustigmatales</taxon>
        <taxon>Monodopsidaceae</taxon>
        <taxon>Nannochloropsis</taxon>
    </lineage>
</organism>
<dbReference type="InterPro" id="IPR020630">
    <property type="entry name" value="THF_DH/CycHdrlase_cat_dom"/>
</dbReference>
<dbReference type="InterPro" id="IPR036291">
    <property type="entry name" value="NAD(P)-bd_dom_sf"/>
</dbReference>
<keyword evidence="7" id="KW-0560">Oxidoreductase</keyword>
<gene>
    <name evidence="12" type="ORF">NGATSA_3010000</name>
</gene>
<dbReference type="GO" id="GO:0008124">
    <property type="term" value="F:4-alpha-hydroxytetrahydrobiopterin dehydratase activity"/>
    <property type="evidence" value="ECO:0007669"/>
    <property type="project" value="UniProtKB-EC"/>
</dbReference>
<dbReference type="Gene3D" id="3.30.1360.20">
    <property type="entry name" value="Transcriptional coactivator/pterin dehydratase"/>
    <property type="match status" value="1"/>
</dbReference>
<accession>I2CQW0</accession>
<dbReference type="Gene3D" id="3.40.50.10860">
    <property type="entry name" value="Leucine Dehydrogenase, chain A, domain 1"/>
    <property type="match status" value="1"/>
</dbReference>
<evidence type="ECO:0000256" key="6">
    <source>
        <dbReference type="ARBA" id="ARBA00022857"/>
    </source>
</evidence>
<dbReference type="InterPro" id="IPR046346">
    <property type="entry name" value="Aminoacid_DH-like_N_sf"/>
</dbReference>
<evidence type="ECO:0000256" key="2">
    <source>
        <dbReference type="ARBA" id="ARBA00004777"/>
    </source>
</evidence>
<dbReference type="InterPro" id="IPR036428">
    <property type="entry name" value="PCD_sf"/>
</dbReference>
<dbReference type="Pfam" id="PF00763">
    <property type="entry name" value="THF_DHG_CYH"/>
    <property type="match status" value="1"/>
</dbReference>
<dbReference type="GO" id="GO:0005829">
    <property type="term" value="C:cytosol"/>
    <property type="evidence" value="ECO:0007669"/>
    <property type="project" value="TreeGrafter"/>
</dbReference>
<keyword evidence="8" id="KW-0456">Lyase</keyword>
<keyword evidence="6" id="KW-0521">NADP</keyword>
<reference evidence="12" key="1">
    <citation type="journal article" date="2012" name="Bioengineered">
        <title>Additional insights into the genome of the oleaginous model alga Nannochloropsis gaditana.</title>
        <authorList>
            <person name="Jinkerson R.E."/>
            <person name="Radakovits R."/>
            <person name="Posewitz M.C."/>
        </authorList>
    </citation>
    <scope>NUCLEOTIDE SEQUENCE</scope>
    <source>
        <strain evidence="12">CCMP526</strain>
    </source>
</reference>
<dbReference type="InterPro" id="IPR001533">
    <property type="entry name" value="Pterin_deHydtase"/>
</dbReference>